<name>A0A919B862_9ACTN</name>
<keyword evidence="3" id="KW-1185">Reference proteome</keyword>
<evidence type="ECO:0000313" key="2">
    <source>
        <dbReference type="EMBL" id="GHF66363.1"/>
    </source>
</evidence>
<evidence type="ECO:0000256" key="1">
    <source>
        <dbReference type="SAM" id="MobiDB-lite"/>
    </source>
</evidence>
<reference evidence="2" key="1">
    <citation type="journal article" date="2014" name="Int. J. Syst. Evol. Microbiol.">
        <title>Complete genome sequence of Corynebacterium casei LMG S-19264T (=DSM 44701T), isolated from a smear-ripened cheese.</title>
        <authorList>
            <consortium name="US DOE Joint Genome Institute (JGI-PGF)"/>
            <person name="Walter F."/>
            <person name="Albersmeier A."/>
            <person name="Kalinowski J."/>
            <person name="Ruckert C."/>
        </authorList>
    </citation>
    <scope>NUCLEOTIDE SEQUENCE</scope>
    <source>
        <strain evidence="2">JCM 4059</strain>
    </source>
</reference>
<comment type="caution">
    <text evidence="2">The sequence shown here is derived from an EMBL/GenBank/DDBJ whole genome shotgun (WGS) entry which is preliminary data.</text>
</comment>
<accession>A0A919B862</accession>
<dbReference type="Proteomes" id="UP000638313">
    <property type="component" value="Unassembled WGS sequence"/>
</dbReference>
<reference evidence="2" key="2">
    <citation type="submission" date="2020-09" db="EMBL/GenBank/DDBJ databases">
        <authorList>
            <person name="Sun Q."/>
            <person name="Ohkuma M."/>
        </authorList>
    </citation>
    <scope>NUCLEOTIDE SEQUENCE</scope>
    <source>
        <strain evidence="2">JCM 4059</strain>
    </source>
</reference>
<proteinExistence type="predicted"/>
<sequence>MSAPPTARTAPRHHREVPPPATALTRGATARRGPLPAGGPATPDDLHHLLTLVTLAEGQPTP</sequence>
<feature type="compositionally biased region" description="Low complexity" evidence="1">
    <location>
        <begin position="22"/>
        <end position="34"/>
    </location>
</feature>
<dbReference type="RefSeq" id="WP_190132413.1">
    <property type="nucleotide sequence ID" value="NZ_BNBD01000015.1"/>
</dbReference>
<feature type="region of interest" description="Disordered" evidence="1">
    <location>
        <begin position="1"/>
        <end position="45"/>
    </location>
</feature>
<dbReference type="AlphaFoldDB" id="A0A919B862"/>
<protein>
    <submittedName>
        <fullName evidence="2">Uncharacterized protein</fullName>
    </submittedName>
</protein>
<gene>
    <name evidence="2" type="ORF">GCM10010218_54890</name>
</gene>
<evidence type="ECO:0000313" key="3">
    <source>
        <dbReference type="Proteomes" id="UP000638313"/>
    </source>
</evidence>
<organism evidence="2 3">
    <name type="scientific">Streptomyces mashuensis</name>
    <dbReference type="NCBI Taxonomy" id="33904"/>
    <lineage>
        <taxon>Bacteria</taxon>
        <taxon>Bacillati</taxon>
        <taxon>Actinomycetota</taxon>
        <taxon>Actinomycetes</taxon>
        <taxon>Kitasatosporales</taxon>
        <taxon>Streptomycetaceae</taxon>
        <taxon>Streptomyces</taxon>
    </lineage>
</organism>
<dbReference type="EMBL" id="BNBD01000015">
    <property type="protein sequence ID" value="GHF66363.1"/>
    <property type="molecule type" value="Genomic_DNA"/>
</dbReference>